<dbReference type="EMBL" id="BAAAUT010000073">
    <property type="protein sequence ID" value="GAA3162027.1"/>
    <property type="molecule type" value="Genomic_DNA"/>
</dbReference>
<feature type="signal peptide" evidence="1">
    <location>
        <begin position="1"/>
        <end position="28"/>
    </location>
</feature>
<keyword evidence="3" id="KW-1185">Reference proteome</keyword>
<comment type="caution">
    <text evidence="2">The sequence shown here is derived from an EMBL/GenBank/DDBJ whole genome shotgun (WGS) entry which is preliminary data.</text>
</comment>
<evidence type="ECO:0000313" key="3">
    <source>
        <dbReference type="Proteomes" id="UP001500320"/>
    </source>
</evidence>
<evidence type="ECO:0000256" key="1">
    <source>
        <dbReference type="SAM" id="SignalP"/>
    </source>
</evidence>
<dbReference type="RefSeq" id="WP_344865608.1">
    <property type="nucleotide sequence ID" value="NZ_BAAAUT010000073.1"/>
</dbReference>
<feature type="chain" id="PRO_5045274192" description="Secreted protein" evidence="1">
    <location>
        <begin position="29"/>
        <end position="164"/>
    </location>
</feature>
<sequence>MKRVTTGLLTAAAATAAFAFAVPTAAQAATPATASAGYDDYWGAYYSGNHKAKASGRIDVDWNRRQTSNEVYVGGRVYDLDHRTYRQGGKCAYIQVQAHGFGDHRGHWAERESYRHCGAGGSKRFHFSAEDVDAVRVKVCQIGLRSAHPTRCGDWEYLYAAESE</sequence>
<dbReference type="Proteomes" id="UP001500320">
    <property type="component" value="Unassembled WGS sequence"/>
</dbReference>
<evidence type="ECO:0000313" key="2">
    <source>
        <dbReference type="EMBL" id="GAA3162027.1"/>
    </source>
</evidence>
<name>A0ABP6NZ03_9ACTN</name>
<gene>
    <name evidence="2" type="ORF">GCM10010466_61250</name>
</gene>
<accession>A0ABP6NZ03</accession>
<evidence type="ECO:0008006" key="4">
    <source>
        <dbReference type="Google" id="ProtNLM"/>
    </source>
</evidence>
<reference evidence="3" key="1">
    <citation type="journal article" date="2019" name="Int. J. Syst. Evol. Microbiol.">
        <title>The Global Catalogue of Microorganisms (GCM) 10K type strain sequencing project: providing services to taxonomists for standard genome sequencing and annotation.</title>
        <authorList>
            <consortium name="The Broad Institute Genomics Platform"/>
            <consortium name="The Broad Institute Genome Sequencing Center for Infectious Disease"/>
            <person name="Wu L."/>
            <person name="Ma J."/>
        </authorList>
    </citation>
    <scope>NUCLEOTIDE SEQUENCE [LARGE SCALE GENOMIC DNA]</scope>
    <source>
        <strain evidence="3">JCM 9373</strain>
    </source>
</reference>
<protein>
    <recommendedName>
        <fullName evidence="4">Secreted protein</fullName>
    </recommendedName>
</protein>
<proteinExistence type="predicted"/>
<keyword evidence="1" id="KW-0732">Signal</keyword>
<organism evidence="2 3">
    <name type="scientific">Planomonospora alba</name>
    <dbReference type="NCBI Taxonomy" id="161354"/>
    <lineage>
        <taxon>Bacteria</taxon>
        <taxon>Bacillati</taxon>
        <taxon>Actinomycetota</taxon>
        <taxon>Actinomycetes</taxon>
        <taxon>Streptosporangiales</taxon>
        <taxon>Streptosporangiaceae</taxon>
        <taxon>Planomonospora</taxon>
    </lineage>
</organism>